<evidence type="ECO:0000259" key="1">
    <source>
        <dbReference type="SMART" id="SM00960"/>
    </source>
</evidence>
<dbReference type="InterPro" id="IPR053141">
    <property type="entry name" value="Mycobact_SerProt_Inhib_Rv3364c"/>
</dbReference>
<dbReference type="AlphaFoldDB" id="A0A918AX92"/>
<dbReference type="PANTHER" id="PTHR36222">
    <property type="entry name" value="SERINE PROTEASE INHIBITOR RV3364C"/>
    <property type="match status" value="1"/>
</dbReference>
<feature type="domain" description="Roadblock/LAMTOR2" evidence="1">
    <location>
        <begin position="8"/>
        <end position="99"/>
    </location>
</feature>
<protein>
    <recommendedName>
        <fullName evidence="1">Roadblock/LAMTOR2 domain-containing protein</fullName>
    </recommendedName>
</protein>
<dbReference type="InterPro" id="IPR004942">
    <property type="entry name" value="Roadblock/LAMTOR2_dom"/>
</dbReference>
<dbReference type="Pfam" id="PF03259">
    <property type="entry name" value="Robl_LC7"/>
    <property type="match status" value="1"/>
</dbReference>
<name>A0A918AX92_9ACTN</name>
<comment type="caution">
    <text evidence="2">The sequence shown here is derived from an EMBL/GenBank/DDBJ whole genome shotgun (WGS) entry which is preliminary data.</text>
</comment>
<reference evidence="2" key="1">
    <citation type="journal article" date="2014" name="Int. J. Syst. Evol. Microbiol.">
        <title>Complete genome sequence of Corynebacterium casei LMG S-19264T (=DSM 44701T), isolated from a smear-ripened cheese.</title>
        <authorList>
            <consortium name="US DOE Joint Genome Institute (JGI-PGF)"/>
            <person name="Walter F."/>
            <person name="Albersmeier A."/>
            <person name="Kalinowski J."/>
            <person name="Ruckert C."/>
        </authorList>
    </citation>
    <scope>NUCLEOTIDE SEQUENCE</scope>
    <source>
        <strain evidence="2">JCM 4335</strain>
    </source>
</reference>
<dbReference type="EMBL" id="BMSV01000002">
    <property type="protein sequence ID" value="GGP96954.1"/>
    <property type="molecule type" value="Genomic_DNA"/>
</dbReference>
<sequence length="135" mass="14023">MTPSPNLDWILNELVTTSRARHAVLLSADGLAVAASADVDRNLADTVSAIASGMQSLSRSGAQFVSDTPTPWEQTMVSYHDGFLFVLAAGAGSYLVVSAAKDVDVEGLSFQMAKTIDRLGSGLGVAPREPQTGVG</sequence>
<gene>
    <name evidence="2" type="ORF">GCM10010249_14120</name>
</gene>
<dbReference type="SMART" id="SM00960">
    <property type="entry name" value="Robl_LC7"/>
    <property type="match status" value="1"/>
</dbReference>
<evidence type="ECO:0000313" key="2">
    <source>
        <dbReference type="EMBL" id="GGP96954.1"/>
    </source>
</evidence>
<organism evidence="2 3">
    <name type="scientific">Streptomyces roseolilacinus</name>
    <dbReference type="NCBI Taxonomy" id="66904"/>
    <lineage>
        <taxon>Bacteria</taxon>
        <taxon>Bacillati</taxon>
        <taxon>Actinomycetota</taxon>
        <taxon>Actinomycetes</taxon>
        <taxon>Kitasatosporales</taxon>
        <taxon>Streptomycetaceae</taxon>
        <taxon>Streptomyces</taxon>
    </lineage>
</organism>
<dbReference type="Gene3D" id="3.30.450.30">
    <property type="entry name" value="Dynein light chain 2a, cytoplasmic"/>
    <property type="match status" value="1"/>
</dbReference>
<dbReference type="Proteomes" id="UP000654123">
    <property type="component" value="Unassembled WGS sequence"/>
</dbReference>
<accession>A0A918AX92</accession>
<dbReference type="PANTHER" id="PTHR36222:SF1">
    <property type="entry name" value="SERINE PROTEASE INHIBITOR RV3364C"/>
    <property type="match status" value="1"/>
</dbReference>
<dbReference type="SUPFAM" id="SSF103196">
    <property type="entry name" value="Roadblock/LC7 domain"/>
    <property type="match status" value="1"/>
</dbReference>
<dbReference type="RefSeq" id="WP_189530894.1">
    <property type="nucleotide sequence ID" value="NZ_BMSV01000002.1"/>
</dbReference>
<evidence type="ECO:0000313" key="3">
    <source>
        <dbReference type="Proteomes" id="UP000654123"/>
    </source>
</evidence>
<keyword evidence="3" id="KW-1185">Reference proteome</keyword>
<reference evidence="2" key="2">
    <citation type="submission" date="2020-09" db="EMBL/GenBank/DDBJ databases">
        <authorList>
            <person name="Sun Q."/>
            <person name="Ohkuma M."/>
        </authorList>
    </citation>
    <scope>NUCLEOTIDE SEQUENCE</scope>
    <source>
        <strain evidence="2">JCM 4335</strain>
    </source>
</reference>
<proteinExistence type="predicted"/>